<evidence type="ECO:0000313" key="3">
    <source>
        <dbReference type="EMBL" id="KQK13539.1"/>
    </source>
</evidence>
<keyword evidence="5" id="KW-1185">Reference proteome</keyword>
<evidence type="ECO:0000313" key="4">
    <source>
        <dbReference type="EnsemblPlants" id="KQK13539"/>
    </source>
</evidence>
<keyword evidence="2" id="KW-0808">Transferase</keyword>
<dbReference type="EMBL" id="CM000880">
    <property type="protein sequence ID" value="KQK13539.1"/>
    <property type="molecule type" value="Genomic_DNA"/>
</dbReference>
<comment type="similarity">
    <text evidence="1">Belongs to the UDP-glycosyltransferase family.</text>
</comment>
<dbReference type="InParanoid" id="A0A0Q3J6N3"/>
<dbReference type="InterPro" id="IPR050481">
    <property type="entry name" value="UDP-glycosyltransf_plant"/>
</dbReference>
<evidence type="ECO:0008006" key="6">
    <source>
        <dbReference type="Google" id="ProtNLM"/>
    </source>
</evidence>
<gene>
    <name evidence="3" type="ORF">BRADI_1g10831v3</name>
</gene>
<dbReference type="EnsemblPlants" id="KQK13539">
    <property type="protein sequence ID" value="KQK13539"/>
    <property type="gene ID" value="BRADI_1g10831v3"/>
</dbReference>
<dbReference type="PANTHER" id="PTHR48049:SF60">
    <property type="entry name" value="UDP-GLYCOSYLTRANSFERASE 91B1"/>
    <property type="match status" value="1"/>
</dbReference>
<reference evidence="3" key="2">
    <citation type="submission" date="2017-06" db="EMBL/GenBank/DDBJ databases">
        <title>WGS assembly of Brachypodium distachyon.</title>
        <authorList>
            <consortium name="The International Brachypodium Initiative"/>
            <person name="Lucas S."/>
            <person name="Harmon-Smith M."/>
            <person name="Lail K."/>
            <person name="Tice H."/>
            <person name="Grimwood J."/>
            <person name="Bruce D."/>
            <person name="Barry K."/>
            <person name="Shu S."/>
            <person name="Lindquist E."/>
            <person name="Wang M."/>
            <person name="Pitluck S."/>
            <person name="Vogel J.P."/>
            <person name="Garvin D.F."/>
            <person name="Mockler T.C."/>
            <person name="Schmutz J."/>
            <person name="Rokhsar D."/>
            <person name="Bevan M.W."/>
        </authorList>
    </citation>
    <scope>NUCLEOTIDE SEQUENCE</scope>
    <source>
        <strain evidence="3">Bd21</strain>
    </source>
</reference>
<reference evidence="3 4" key="1">
    <citation type="journal article" date="2010" name="Nature">
        <title>Genome sequencing and analysis of the model grass Brachypodium distachyon.</title>
        <authorList>
            <consortium name="International Brachypodium Initiative"/>
        </authorList>
    </citation>
    <scope>NUCLEOTIDE SEQUENCE [LARGE SCALE GENOMIC DNA]</scope>
    <source>
        <strain evidence="3 4">Bd21</strain>
    </source>
</reference>
<dbReference type="Gene3D" id="3.40.50.2000">
    <property type="entry name" value="Glycogen Phosphorylase B"/>
    <property type="match status" value="3"/>
</dbReference>
<protein>
    <recommendedName>
        <fullName evidence="6">Glycosyltransferase</fullName>
    </recommendedName>
</protein>
<dbReference type="OrthoDB" id="598955at2759"/>
<dbReference type="AlphaFoldDB" id="A0A0Q3J6N3"/>
<dbReference type="Pfam" id="PF00201">
    <property type="entry name" value="UDPGT"/>
    <property type="match status" value="1"/>
</dbReference>
<dbReference type="Proteomes" id="UP000008810">
    <property type="component" value="Chromosome 1"/>
</dbReference>
<dbReference type="InterPro" id="IPR002213">
    <property type="entry name" value="UDP_glucos_trans"/>
</dbReference>
<dbReference type="PANTHER" id="PTHR48049">
    <property type="entry name" value="GLYCOSYLTRANSFERASE"/>
    <property type="match status" value="1"/>
</dbReference>
<dbReference type="FunFam" id="3.40.50.2000:FF:000037">
    <property type="entry name" value="Glycosyltransferase"/>
    <property type="match status" value="1"/>
</dbReference>
<organism evidence="3">
    <name type="scientific">Brachypodium distachyon</name>
    <name type="common">Purple false brome</name>
    <name type="synonym">Trachynia distachya</name>
    <dbReference type="NCBI Taxonomy" id="15368"/>
    <lineage>
        <taxon>Eukaryota</taxon>
        <taxon>Viridiplantae</taxon>
        <taxon>Streptophyta</taxon>
        <taxon>Embryophyta</taxon>
        <taxon>Tracheophyta</taxon>
        <taxon>Spermatophyta</taxon>
        <taxon>Magnoliopsida</taxon>
        <taxon>Liliopsida</taxon>
        <taxon>Poales</taxon>
        <taxon>Poaceae</taxon>
        <taxon>BOP clade</taxon>
        <taxon>Pooideae</taxon>
        <taxon>Stipodae</taxon>
        <taxon>Brachypodieae</taxon>
        <taxon>Brachypodium</taxon>
    </lineage>
</organism>
<evidence type="ECO:0000256" key="1">
    <source>
        <dbReference type="ARBA" id="ARBA00009995"/>
    </source>
</evidence>
<reference evidence="4" key="3">
    <citation type="submission" date="2018-08" db="UniProtKB">
        <authorList>
            <consortium name="EnsemblPlants"/>
        </authorList>
    </citation>
    <scope>IDENTIFICATION</scope>
    <source>
        <strain evidence="4">cv. Bd21</strain>
    </source>
</reference>
<name>A0A0Q3J6N3_BRADI</name>
<accession>A0A0Q3J6N3</accession>
<dbReference type="Gramene" id="KQK13539">
    <property type="protein sequence ID" value="KQK13539"/>
    <property type="gene ID" value="BRADI_1g10831v3"/>
</dbReference>
<sequence>MDDGSSSSPLHVVICPWLAFGHLLPCLDLAQCLASRGHRVSFVSTPCNIACLLLLLGASCAEGGKKLDWVIVDIFHHWAAADTLEYKVPIGAANVIATWHGRLVKHTTMSKQEQPASKLPRFEIERRQLSTTQRASGMSIAERISLTLRRCNLVVMRTRLEWEPESVPLAASLGGKPVISLGLLPPLRKGCCGVTEDGKNIMCWLDLQPAKSVVYVALGTEVPLPVEQMHELALRLELAGMQFLWALRKPRGDLKSACGLVTTGLAPQINILAHGAVGTFLTHCGWSLTIEGLLFGHPLIMLPMFGDQGPNARLMEGRKVGVQVPRNEGDGSFDREGVATTVRAVTVEEEGKRIFTSNAKKMQEIKADTECQERYINGFIKKLRSYKEPDLAHPICPVTSSPTHYE</sequence>
<evidence type="ECO:0000256" key="2">
    <source>
        <dbReference type="ARBA" id="ARBA00022679"/>
    </source>
</evidence>
<evidence type="ECO:0000313" key="5">
    <source>
        <dbReference type="Proteomes" id="UP000008810"/>
    </source>
</evidence>
<dbReference type="CDD" id="cd03784">
    <property type="entry name" value="GT1_Gtf-like"/>
    <property type="match status" value="1"/>
</dbReference>
<proteinExistence type="inferred from homology"/>
<dbReference type="SUPFAM" id="SSF53756">
    <property type="entry name" value="UDP-Glycosyltransferase/glycogen phosphorylase"/>
    <property type="match status" value="1"/>
</dbReference>
<dbReference type="GO" id="GO:0035251">
    <property type="term" value="F:UDP-glucosyltransferase activity"/>
    <property type="evidence" value="ECO:0000318"/>
    <property type="project" value="GO_Central"/>
</dbReference>